<dbReference type="GO" id="GO:0016705">
    <property type="term" value="F:oxidoreductase activity, acting on paired donors, with incorporation or reduction of molecular oxygen"/>
    <property type="evidence" value="ECO:0007669"/>
    <property type="project" value="InterPro"/>
</dbReference>
<dbReference type="FunFam" id="1.10.630.10:FF:000018">
    <property type="entry name" value="Cytochrome P450 monooxygenase"/>
    <property type="match status" value="1"/>
</dbReference>
<keyword evidence="3 7" id="KW-0479">Metal-binding</keyword>
<keyword evidence="6 7" id="KW-0503">Monooxygenase</keyword>
<dbReference type="InterPro" id="IPR036396">
    <property type="entry name" value="Cyt_P450_sf"/>
</dbReference>
<gene>
    <name evidence="8" type="ORF">AQJ54_24540</name>
</gene>
<dbReference type="RefSeq" id="WP_062026314.1">
    <property type="nucleotide sequence ID" value="NZ_JBIBHB010000004.1"/>
</dbReference>
<evidence type="ECO:0000256" key="3">
    <source>
        <dbReference type="ARBA" id="ARBA00022723"/>
    </source>
</evidence>
<dbReference type="AlphaFoldDB" id="A0A117P8I8"/>
<dbReference type="PANTHER" id="PTHR46696:SF1">
    <property type="entry name" value="CYTOCHROME P450 YJIB-RELATED"/>
    <property type="match status" value="1"/>
</dbReference>
<dbReference type="PROSITE" id="PS00086">
    <property type="entry name" value="CYTOCHROME_P450"/>
    <property type="match status" value="1"/>
</dbReference>
<evidence type="ECO:0000313" key="9">
    <source>
        <dbReference type="Proteomes" id="UP000054375"/>
    </source>
</evidence>
<accession>A0A117P8I8</accession>
<dbReference type="GO" id="GO:0005506">
    <property type="term" value="F:iron ion binding"/>
    <property type="evidence" value="ECO:0007669"/>
    <property type="project" value="InterPro"/>
</dbReference>
<dbReference type="PRINTS" id="PR00385">
    <property type="entry name" value="P450"/>
</dbReference>
<proteinExistence type="inferred from homology"/>
<evidence type="ECO:0000256" key="2">
    <source>
        <dbReference type="ARBA" id="ARBA00022617"/>
    </source>
</evidence>
<dbReference type="SUPFAM" id="SSF48264">
    <property type="entry name" value="Cytochrome P450"/>
    <property type="match status" value="1"/>
</dbReference>
<reference evidence="8 9" key="1">
    <citation type="submission" date="2015-10" db="EMBL/GenBank/DDBJ databases">
        <title>Draft genome sequence of Streptomyces griseorubiginosus DSM 40469, type strain for the species Streptomyces griseorubiginosus.</title>
        <authorList>
            <person name="Ruckert C."/>
            <person name="Winkler A."/>
            <person name="Kalinowski J."/>
            <person name="Kampfer P."/>
            <person name="Glaeser S."/>
        </authorList>
    </citation>
    <scope>NUCLEOTIDE SEQUENCE [LARGE SCALE GENOMIC DNA]</scope>
    <source>
        <strain evidence="8 9">DSM 40469</strain>
    </source>
</reference>
<protein>
    <recommendedName>
        <fullName evidence="10">Cytochrome P450</fullName>
    </recommendedName>
</protein>
<evidence type="ECO:0000256" key="5">
    <source>
        <dbReference type="ARBA" id="ARBA00023004"/>
    </source>
</evidence>
<keyword evidence="2 7" id="KW-0349">Heme</keyword>
<dbReference type="InterPro" id="IPR017972">
    <property type="entry name" value="Cyt_P450_CS"/>
</dbReference>
<evidence type="ECO:0000256" key="4">
    <source>
        <dbReference type="ARBA" id="ARBA00023002"/>
    </source>
</evidence>
<evidence type="ECO:0008006" key="10">
    <source>
        <dbReference type="Google" id="ProtNLM"/>
    </source>
</evidence>
<evidence type="ECO:0000256" key="6">
    <source>
        <dbReference type="ARBA" id="ARBA00023033"/>
    </source>
</evidence>
<dbReference type="Proteomes" id="UP000054375">
    <property type="component" value="Unassembled WGS sequence"/>
</dbReference>
<dbReference type="InterPro" id="IPR001128">
    <property type="entry name" value="Cyt_P450"/>
</dbReference>
<dbReference type="EMBL" id="LMWV01000020">
    <property type="protein sequence ID" value="KUN64203.1"/>
    <property type="molecule type" value="Genomic_DNA"/>
</dbReference>
<comment type="caution">
    <text evidence="8">The sequence shown here is derived from an EMBL/GenBank/DDBJ whole genome shotgun (WGS) entry which is preliminary data.</text>
</comment>
<name>A0A117P8I8_9ACTN</name>
<organism evidence="8 9">
    <name type="scientific">Streptomyces griseorubiginosus</name>
    <dbReference type="NCBI Taxonomy" id="67304"/>
    <lineage>
        <taxon>Bacteria</taxon>
        <taxon>Bacillati</taxon>
        <taxon>Actinomycetota</taxon>
        <taxon>Actinomycetes</taxon>
        <taxon>Kitasatosporales</taxon>
        <taxon>Streptomycetaceae</taxon>
        <taxon>Streptomyces</taxon>
    </lineage>
</organism>
<dbReference type="Pfam" id="PF00067">
    <property type="entry name" value="p450"/>
    <property type="match status" value="1"/>
</dbReference>
<dbReference type="Gene3D" id="1.10.630.10">
    <property type="entry name" value="Cytochrome P450"/>
    <property type="match status" value="1"/>
</dbReference>
<evidence type="ECO:0000256" key="7">
    <source>
        <dbReference type="RuleBase" id="RU000461"/>
    </source>
</evidence>
<accession>A0A101RYS6</accession>
<evidence type="ECO:0000313" key="8">
    <source>
        <dbReference type="EMBL" id="KUN64203.1"/>
    </source>
</evidence>
<keyword evidence="5 7" id="KW-0408">Iron</keyword>
<dbReference type="CDD" id="cd11030">
    <property type="entry name" value="CYP105-like"/>
    <property type="match status" value="1"/>
</dbReference>
<dbReference type="GO" id="GO:0004497">
    <property type="term" value="F:monooxygenase activity"/>
    <property type="evidence" value="ECO:0007669"/>
    <property type="project" value="UniProtKB-KW"/>
</dbReference>
<dbReference type="PRINTS" id="PR00359">
    <property type="entry name" value="BP450"/>
</dbReference>
<sequence>MNEIATDAVPEFPILRTCPFSVPDTYRKLDEVGGRVHQIRMSDGRLAWLITKNEDARAVLSDARFSSEKLRPGFPELSPGGLKALTYFSPFLVNMDGPEHSQARRAVLSEFSVRRINAMKPRIQRIVDTAIDRLLAQPERPVDFVAHLANPVPTLVLETFLGVPADDLDTIERNTEKMLREARTEEEQRAAAEGLHAHLDAVIAAKEENPADDFLSRQIERSRRERGGAADRFELASLVQLLQIAGHASSAAMISLSVLTLLSDPEQLKELAADPDRTPAAVEELLRFLSITDTGPLRMALEDVEIGGVRIRAGDGVIIPTLPANRDADAFPDPDRFDIRRTPDTRHVAFGYGAHQCLGQNLVRAELQILLDRLFSRVPDLRLAVDPGALPFKYFGQFFGPSELPVTW</sequence>
<keyword evidence="9" id="KW-1185">Reference proteome</keyword>
<keyword evidence="4 7" id="KW-0560">Oxidoreductase</keyword>
<dbReference type="InterPro" id="IPR002397">
    <property type="entry name" value="Cyt_P450_B"/>
</dbReference>
<evidence type="ECO:0000256" key="1">
    <source>
        <dbReference type="ARBA" id="ARBA00010617"/>
    </source>
</evidence>
<dbReference type="PANTHER" id="PTHR46696">
    <property type="entry name" value="P450, PUTATIVE (EUROFUNG)-RELATED"/>
    <property type="match status" value="1"/>
</dbReference>
<dbReference type="GO" id="GO:0020037">
    <property type="term" value="F:heme binding"/>
    <property type="evidence" value="ECO:0007669"/>
    <property type="project" value="InterPro"/>
</dbReference>
<comment type="similarity">
    <text evidence="1 7">Belongs to the cytochrome P450 family.</text>
</comment>